<dbReference type="SUPFAM" id="SSF51735">
    <property type="entry name" value="NAD(P)-binding Rossmann-fold domains"/>
    <property type="match status" value="1"/>
</dbReference>
<comment type="similarity">
    <text evidence="1 4">Belongs to the short-chain dehydrogenases/reductases (SDR) family.</text>
</comment>
<dbReference type="EMBL" id="RWJN01000289">
    <property type="protein sequence ID" value="TCD63560.1"/>
    <property type="molecule type" value="Genomic_DNA"/>
</dbReference>
<sequence length="294" mass="32536">MQKTVLITGCSDGGIGHALAEEFHARGLKVFATARNVKTMEKLKEKGIETLPLDVTDTNSIQCLKAQISETTGGTLDILVNNAGACYQAAASDDAMTRIKSLFDVNIFGTMEMTQAFVPLIIESNRRHARSEGRVVMIGSLSALVPTIFYSAYNSSKAAMFQYANTLRIELAPFGIKVVTAVEINTGRVASRIIRDEDPLPEGSVYAPIKEVYETVGRTVFTAKGTSGDEYARVTVSHILGPASPFLWAADESWKCWIFDYFPRTFWDWAFRGQFSLDKLAAAFKETYEGRKRR</sequence>
<protein>
    <recommendedName>
        <fullName evidence="7">NADPH-dependent 1-acyldihydroxyacetone phosphate reductase</fullName>
    </recommendedName>
</protein>
<dbReference type="InterPro" id="IPR036291">
    <property type="entry name" value="NAD(P)-bd_dom_sf"/>
</dbReference>
<dbReference type="CDD" id="cd05374">
    <property type="entry name" value="17beta-HSD-like_SDR_c"/>
    <property type="match status" value="1"/>
</dbReference>
<keyword evidence="3" id="KW-0560">Oxidoreductase</keyword>
<keyword evidence="6" id="KW-1185">Reference proteome</keyword>
<dbReference type="PANTHER" id="PTHR44169">
    <property type="entry name" value="NADPH-DEPENDENT 1-ACYLDIHYDROXYACETONE PHOSPHATE REDUCTASE"/>
    <property type="match status" value="1"/>
</dbReference>
<dbReference type="Pfam" id="PF00106">
    <property type="entry name" value="adh_short"/>
    <property type="match status" value="1"/>
</dbReference>
<evidence type="ECO:0000313" key="5">
    <source>
        <dbReference type="EMBL" id="TCD63560.1"/>
    </source>
</evidence>
<dbReference type="AlphaFoldDB" id="A0A4R0R7F0"/>
<organism evidence="5 6">
    <name type="scientific">Steccherinum ochraceum</name>
    <dbReference type="NCBI Taxonomy" id="92696"/>
    <lineage>
        <taxon>Eukaryota</taxon>
        <taxon>Fungi</taxon>
        <taxon>Dikarya</taxon>
        <taxon>Basidiomycota</taxon>
        <taxon>Agaricomycotina</taxon>
        <taxon>Agaricomycetes</taxon>
        <taxon>Polyporales</taxon>
        <taxon>Steccherinaceae</taxon>
        <taxon>Steccherinum</taxon>
    </lineage>
</organism>
<dbReference type="PRINTS" id="PR00080">
    <property type="entry name" value="SDRFAMILY"/>
</dbReference>
<dbReference type="GO" id="GO:0019433">
    <property type="term" value="P:triglyceride catabolic process"/>
    <property type="evidence" value="ECO:0007669"/>
    <property type="project" value="TreeGrafter"/>
</dbReference>
<accession>A0A4R0R7F0</accession>
<dbReference type="GO" id="GO:0005783">
    <property type="term" value="C:endoplasmic reticulum"/>
    <property type="evidence" value="ECO:0007669"/>
    <property type="project" value="TreeGrafter"/>
</dbReference>
<name>A0A4R0R7F0_9APHY</name>
<dbReference type="OrthoDB" id="2102561at2759"/>
<reference evidence="5 6" key="1">
    <citation type="submission" date="2018-11" db="EMBL/GenBank/DDBJ databases">
        <title>Genome assembly of Steccherinum ochraceum LE-BIN_3174, the white-rot fungus of the Steccherinaceae family (The Residual Polyporoid clade, Polyporales, Basidiomycota).</title>
        <authorList>
            <person name="Fedorova T.V."/>
            <person name="Glazunova O.A."/>
            <person name="Landesman E.O."/>
            <person name="Moiseenko K.V."/>
            <person name="Psurtseva N.V."/>
            <person name="Savinova O.S."/>
            <person name="Shakhova N.V."/>
            <person name="Tyazhelova T.V."/>
            <person name="Vasina D.V."/>
        </authorList>
    </citation>
    <scope>NUCLEOTIDE SEQUENCE [LARGE SCALE GENOMIC DNA]</scope>
    <source>
        <strain evidence="5 6">LE-BIN_3174</strain>
    </source>
</reference>
<dbReference type="PROSITE" id="PS00061">
    <property type="entry name" value="ADH_SHORT"/>
    <property type="match status" value="1"/>
</dbReference>
<dbReference type="GO" id="GO:0000140">
    <property type="term" value="F:acylglycerone-phosphate reductase (NADP+) activity"/>
    <property type="evidence" value="ECO:0007669"/>
    <property type="project" value="TreeGrafter"/>
</dbReference>
<gene>
    <name evidence="5" type="ORF">EIP91_005231</name>
</gene>
<dbReference type="InterPro" id="IPR002347">
    <property type="entry name" value="SDR_fam"/>
</dbReference>
<dbReference type="PRINTS" id="PR00081">
    <property type="entry name" value="GDHRDH"/>
</dbReference>
<dbReference type="InterPro" id="IPR020904">
    <property type="entry name" value="Sc_DH/Rdtase_CS"/>
</dbReference>
<dbReference type="GO" id="GO:0006654">
    <property type="term" value="P:phosphatidic acid biosynthetic process"/>
    <property type="evidence" value="ECO:0007669"/>
    <property type="project" value="TreeGrafter"/>
</dbReference>
<comment type="caution">
    <text evidence="5">The sequence shown here is derived from an EMBL/GenBank/DDBJ whole genome shotgun (WGS) entry which is preliminary data.</text>
</comment>
<dbReference type="Gene3D" id="3.40.50.720">
    <property type="entry name" value="NAD(P)-binding Rossmann-like Domain"/>
    <property type="match status" value="1"/>
</dbReference>
<evidence type="ECO:0000313" key="6">
    <source>
        <dbReference type="Proteomes" id="UP000292702"/>
    </source>
</evidence>
<evidence type="ECO:0008006" key="7">
    <source>
        <dbReference type="Google" id="ProtNLM"/>
    </source>
</evidence>
<evidence type="ECO:0000256" key="1">
    <source>
        <dbReference type="ARBA" id="ARBA00006484"/>
    </source>
</evidence>
<dbReference type="STRING" id="92696.A0A4R0R7F0"/>
<evidence type="ECO:0000256" key="3">
    <source>
        <dbReference type="ARBA" id="ARBA00023002"/>
    </source>
</evidence>
<dbReference type="Proteomes" id="UP000292702">
    <property type="component" value="Unassembled WGS sequence"/>
</dbReference>
<dbReference type="GO" id="GO:0004806">
    <property type="term" value="F:triacylglycerol lipase activity"/>
    <property type="evidence" value="ECO:0007669"/>
    <property type="project" value="TreeGrafter"/>
</dbReference>
<proteinExistence type="inferred from homology"/>
<evidence type="ECO:0000256" key="4">
    <source>
        <dbReference type="RuleBase" id="RU000363"/>
    </source>
</evidence>
<dbReference type="GO" id="GO:0005811">
    <property type="term" value="C:lipid droplet"/>
    <property type="evidence" value="ECO:0007669"/>
    <property type="project" value="TreeGrafter"/>
</dbReference>
<dbReference type="PANTHER" id="PTHR44169:SF6">
    <property type="entry name" value="NADPH-DEPENDENT 1-ACYLDIHYDROXYACETONE PHOSPHATE REDUCTASE"/>
    <property type="match status" value="1"/>
</dbReference>
<evidence type="ECO:0000256" key="2">
    <source>
        <dbReference type="ARBA" id="ARBA00022857"/>
    </source>
</evidence>
<keyword evidence="2" id="KW-0521">NADP</keyword>